<name>A0A641AM18_9ACTN</name>
<dbReference type="EMBL" id="SDPP02000002">
    <property type="protein sequence ID" value="KAA1378163.1"/>
    <property type="molecule type" value="Genomic_DNA"/>
</dbReference>
<evidence type="ECO:0000313" key="2">
    <source>
        <dbReference type="Proteomes" id="UP001515100"/>
    </source>
</evidence>
<reference evidence="1" key="1">
    <citation type="submission" date="2019-09" db="EMBL/GenBank/DDBJ databases">
        <authorList>
            <person name="Li J."/>
        </authorList>
    </citation>
    <scope>NUCLEOTIDE SEQUENCE [LARGE SCALE GENOMIC DNA]</scope>
    <source>
        <strain evidence="1">NRBC 14897</strain>
    </source>
</reference>
<organism evidence="1 2">
    <name type="scientific">Aeromicrobium fastidiosum</name>
    <dbReference type="NCBI Taxonomy" id="52699"/>
    <lineage>
        <taxon>Bacteria</taxon>
        <taxon>Bacillati</taxon>
        <taxon>Actinomycetota</taxon>
        <taxon>Actinomycetes</taxon>
        <taxon>Propionibacteriales</taxon>
        <taxon>Nocardioidaceae</taxon>
        <taxon>Aeromicrobium</taxon>
    </lineage>
</organism>
<dbReference type="Proteomes" id="UP001515100">
    <property type="component" value="Unassembled WGS sequence"/>
</dbReference>
<keyword evidence="2" id="KW-1185">Reference proteome</keyword>
<dbReference type="RefSeq" id="WP_129183192.1">
    <property type="nucleotide sequence ID" value="NZ_JAGIOG010000001.1"/>
</dbReference>
<accession>A0A641AM18</accession>
<proteinExistence type="predicted"/>
<comment type="caution">
    <text evidence="1">The sequence shown here is derived from an EMBL/GenBank/DDBJ whole genome shotgun (WGS) entry which is preliminary data.</text>
</comment>
<protein>
    <submittedName>
        <fullName evidence="1">Uncharacterized protein</fullName>
    </submittedName>
</protein>
<evidence type="ECO:0000313" key="1">
    <source>
        <dbReference type="EMBL" id="KAA1378163.1"/>
    </source>
</evidence>
<dbReference type="AlphaFoldDB" id="A0A641AM18"/>
<gene>
    <name evidence="1" type="ORF">ESP62_007220</name>
</gene>
<sequence>MESFTFNLVIDGPADQLKDFYDATAQASTLAGGMLQFKYAPWTASTPPIGDWTADFCTATLYAAIRHGISHLVASAEIVGQTPLRPTMDGKAAITYELDVVSVPLYELEETSRLHPDLTFTATWTAPFAPPMKSQWIAGDWTMERTDTDPAGAQ</sequence>